<dbReference type="AlphaFoldDB" id="A0AAJ0FJE8"/>
<dbReference type="EMBL" id="MU839031">
    <property type="protein sequence ID" value="KAK1763050.1"/>
    <property type="molecule type" value="Genomic_DNA"/>
</dbReference>
<reference evidence="16" key="1">
    <citation type="submission" date="2023-06" db="EMBL/GenBank/DDBJ databases">
        <title>Genome-scale phylogeny and comparative genomics of the fungal order Sordariales.</title>
        <authorList>
            <consortium name="Lawrence Berkeley National Laboratory"/>
            <person name="Hensen N."/>
            <person name="Bonometti L."/>
            <person name="Westerberg I."/>
            <person name="Brannstrom I.O."/>
            <person name="Guillou S."/>
            <person name="Cros-Aarteil S."/>
            <person name="Calhoun S."/>
            <person name="Haridas S."/>
            <person name="Kuo A."/>
            <person name="Mondo S."/>
            <person name="Pangilinan J."/>
            <person name="Riley R."/>
            <person name="Labutti K."/>
            <person name="Andreopoulos B."/>
            <person name="Lipzen A."/>
            <person name="Chen C."/>
            <person name="Yanf M."/>
            <person name="Daum C."/>
            <person name="Ng V."/>
            <person name="Clum A."/>
            <person name="Steindorff A."/>
            <person name="Ohm R."/>
            <person name="Martin F."/>
            <person name="Silar P."/>
            <person name="Natvig D."/>
            <person name="Lalanne C."/>
            <person name="Gautier V."/>
            <person name="Ament-Velasquez S.L."/>
            <person name="Kruys A."/>
            <person name="Hutchinson M.I."/>
            <person name="Powell A.J."/>
            <person name="Barry K."/>
            <person name="Miller A.N."/>
            <person name="Grigoriev I.V."/>
            <person name="Debuchy R."/>
            <person name="Gladieux P."/>
            <person name="Thoren M.H."/>
            <person name="Johannesson H."/>
        </authorList>
    </citation>
    <scope>NUCLEOTIDE SEQUENCE</scope>
    <source>
        <strain evidence="16">8032-3</strain>
    </source>
</reference>
<evidence type="ECO:0000259" key="15">
    <source>
        <dbReference type="PROSITE" id="PS51384"/>
    </source>
</evidence>
<evidence type="ECO:0000256" key="12">
    <source>
        <dbReference type="ARBA" id="ARBA00023180"/>
    </source>
</evidence>
<dbReference type="EC" id="1.16.1.9" evidence="3"/>
<dbReference type="Gene3D" id="3.40.50.80">
    <property type="entry name" value="Nucleotide-binding domain of ferredoxin-NADP reductase (FNR) module"/>
    <property type="match status" value="1"/>
</dbReference>
<keyword evidence="8 14" id="KW-1133">Transmembrane helix</keyword>
<dbReference type="Pfam" id="PF08030">
    <property type="entry name" value="NAD_binding_6"/>
    <property type="match status" value="1"/>
</dbReference>
<dbReference type="SFLD" id="SFLDS00052">
    <property type="entry name" value="Ferric_Reductase_Domain"/>
    <property type="match status" value="1"/>
</dbReference>
<evidence type="ECO:0000313" key="17">
    <source>
        <dbReference type="Proteomes" id="UP001244011"/>
    </source>
</evidence>
<protein>
    <recommendedName>
        <fullName evidence="3">ferric-chelate reductase (NADPH)</fullName>
        <ecNumber evidence="3">1.16.1.9</ecNumber>
    </recommendedName>
</protein>
<feature type="transmembrane region" description="Helical" evidence="14">
    <location>
        <begin position="116"/>
        <end position="136"/>
    </location>
</feature>
<dbReference type="Gene3D" id="2.40.30.10">
    <property type="entry name" value="Translation factors"/>
    <property type="match status" value="1"/>
</dbReference>
<evidence type="ECO:0000256" key="11">
    <source>
        <dbReference type="ARBA" id="ARBA00023136"/>
    </source>
</evidence>
<name>A0AAJ0FJE8_9PEZI</name>
<dbReference type="GO" id="GO:0006826">
    <property type="term" value="P:iron ion transport"/>
    <property type="evidence" value="ECO:0007669"/>
    <property type="project" value="UniProtKB-ARBA"/>
</dbReference>
<evidence type="ECO:0000256" key="13">
    <source>
        <dbReference type="ARBA" id="ARBA00048483"/>
    </source>
</evidence>
<evidence type="ECO:0000256" key="7">
    <source>
        <dbReference type="ARBA" id="ARBA00022982"/>
    </source>
</evidence>
<keyword evidence="12" id="KW-0325">Glycoprotein</keyword>
<dbReference type="Proteomes" id="UP001244011">
    <property type="component" value="Unassembled WGS sequence"/>
</dbReference>
<evidence type="ECO:0000256" key="8">
    <source>
        <dbReference type="ARBA" id="ARBA00022989"/>
    </source>
</evidence>
<evidence type="ECO:0000256" key="14">
    <source>
        <dbReference type="SAM" id="Phobius"/>
    </source>
</evidence>
<feature type="transmembrane region" description="Helical" evidence="14">
    <location>
        <begin position="20"/>
        <end position="40"/>
    </location>
</feature>
<dbReference type="PANTHER" id="PTHR32361">
    <property type="entry name" value="FERRIC/CUPRIC REDUCTASE TRANSMEMBRANE COMPONENT"/>
    <property type="match status" value="1"/>
</dbReference>
<dbReference type="CDD" id="cd06186">
    <property type="entry name" value="NOX_Duox_like_FAD_NADP"/>
    <property type="match status" value="1"/>
</dbReference>
<keyword evidence="4" id="KW-0813">Transport</keyword>
<evidence type="ECO:0000256" key="6">
    <source>
        <dbReference type="ARBA" id="ARBA00022692"/>
    </source>
</evidence>
<dbReference type="GO" id="GO:0052851">
    <property type="term" value="F:ferric-chelate reductase (NADPH) activity"/>
    <property type="evidence" value="ECO:0007669"/>
    <property type="project" value="UniProtKB-EC"/>
</dbReference>
<comment type="catalytic activity">
    <reaction evidence="13">
        <text>2 a Fe(II)-siderophore + NADP(+) + H(+) = 2 a Fe(III)-siderophore + NADPH</text>
        <dbReference type="Rhea" id="RHEA:28795"/>
        <dbReference type="Rhea" id="RHEA-COMP:11342"/>
        <dbReference type="Rhea" id="RHEA-COMP:11344"/>
        <dbReference type="ChEBI" id="CHEBI:15378"/>
        <dbReference type="ChEBI" id="CHEBI:29033"/>
        <dbReference type="ChEBI" id="CHEBI:29034"/>
        <dbReference type="ChEBI" id="CHEBI:57783"/>
        <dbReference type="ChEBI" id="CHEBI:58349"/>
        <dbReference type="EC" id="1.16.1.9"/>
    </reaction>
</comment>
<dbReference type="InterPro" id="IPR039261">
    <property type="entry name" value="FNR_nucleotide-bd"/>
</dbReference>
<feature type="transmembrane region" description="Helical" evidence="14">
    <location>
        <begin position="92"/>
        <end position="109"/>
    </location>
</feature>
<evidence type="ECO:0000256" key="9">
    <source>
        <dbReference type="ARBA" id="ARBA00023002"/>
    </source>
</evidence>
<dbReference type="GO" id="GO:0005886">
    <property type="term" value="C:plasma membrane"/>
    <property type="evidence" value="ECO:0007669"/>
    <property type="project" value="UniProtKB-SubCell"/>
</dbReference>
<gene>
    <name evidence="16" type="ORF">QBC33DRAFT_563258</name>
</gene>
<evidence type="ECO:0000256" key="4">
    <source>
        <dbReference type="ARBA" id="ARBA00022448"/>
    </source>
</evidence>
<keyword evidence="7" id="KW-0249">Electron transport</keyword>
<dbReference type="InterPro" id="IPR017938">
    <property type="entry name" value="Riboflavin_synthase-like_b-brl"/>
</dbReference>
<evidence type="ECO:0000256" key="2">
    <source>
        <dbReference type="ARBA" id="ARBA00006278"/>
    </source>
</evidence>
<dbReference type="RefSeq" id="XP_060279263.1">
    <property type="nucleotide sequence ID" value="XM_060430260.1"/>
</dbReference>
<dbReference type="PROSITE" id="PS51384">
    <property type="entry name" value="FAD_FR"/>
    <property type="match status" value="1"/>
</dbReference>
<keyword evidence="9" id="KW-0560">Oxidoreductase</keyword>
<dbReference type="SFLD" id="SFLDG01168">
    <property type="entry name" value="Ferric_reductase_subgroup_(FRE"/>
    <property type="match status" value="1"/>
</dbReference>
<keyword evidence="11 14" id="KW-0472">Membrane</keyword>
<comment type="caution">
    <text evidence="16">The sequence shown here is derived from an EMBL/GenBank/DDBJ whole genome shotgun (WGS) entry which is preliminary data.</text>
</comment>
<feature type="transmembrane region" description="Helical" evidence="14">
    <location>
        <begin position="52"/>
        <end position="72"/>
    </location>
</feature>
<sequence length="479" mass="53944">MAQKTDLETLAFRSGWLALSQFPFVALLLSQFNVISFATGVSRQRLKWLHRWLARTIFLLSTLHGALFLAQWIPNNFFWDELEIVPRVKHGLVAWAILAWAALSSVGPMRRLSYEFFIFQHMASALGFLLLLYWHIPKNHKFYVHFASAAIISDLVSRLLHFMYRNIEVLPKRLCRGRRRIGYEATVSAVDDDLTVLDVNGVDFSWTPGQYVYVWMPTFWLQSPHPFTIANSPSPGPDSSSHISLVMRTKGGFTKKLNRYAQAHVPGEKHRRLRVFISGPFGNPLSCTSYETLVFISASTGASFTIPVIESLAASSGVTMARRVHVLLVDRRKAHLEIYIQRLRQMLRECMGSGIVFHIKVAITAPPEVPAMNLDEAGGSSEPTGLYERLVGVDAQDRSQLSLEENDFELRGSSDSDKSFLRHSRESSVSSTGWDKELDIGLDNVDDPSVEEVTGRPDLEDYFEEIMDGACGRVAVFGT</sequence>
<dbReference type="GO" id="GO:0006879">
    <property type="term" value="P:intracellular iron ion homeostasis"/>
    <property type="evidence" value="ECO:0007669"/>
    <property type="project" value="TreeGrafter"/>
</dbReference>
<keyword evidence="17" id="KW-1185">Reference proteome</keyword>
<comment type="similarity">
    <text evidence="2">Belongs to the ferric reductase (FRE) family.</text>
</comment>
<evidence type="ECO:0000256" key="1">
    <source>
        <dbReference type="ARBA" id="ARBA00004651"/>
    </source>
</evidence>
<dbReference type="InterPro" id="IPR013121">
    <property type="entry name" value="Fe_red_NAD-bd_6"/>
</dbReference>
<organism evidence="16 17">
    <name type="scientific">Phialemonium atrogriseum</name>
    <dbReference type="NCBI Taxonomy" id="1093897"/>
    <lineage>
        <taxon>Eukaryota</taxon>
        <taxon>Fungi</taxon>
        <taxon>Dikarya</taxon>
        <taxon>Ascomycota</taxon>
        <taxon>Pezizomycotina</taxon>
        <taxon>Sordariomycetes</taxon>
        <taxon>Sordariomycetidae</taxon>
        <taxon>Cephalothecales</taxon>
        <taxon>Cephalothecaceae</taxon>
        <taxon>Phialemonium</taxon>
    </lineage>
</organism>
<dbReference type="InterPro" id="IPR017927">
    <property type="entry name" value="FAD-bd_FR_type"/>
</dbReference>
<keyword evidence="6 14" id="KW-0812">Transmembrane</keyword>
<feature type="domain" description="FAD-binding FR-type" evidence="15">
    <location>
        <begin position="170"/>
        <end position="287"/>
    </location>
</feature>
<dbReference type="InterPro" id="IPR051410">
    <property type="entry name" value="Ferric/Cupric_Reductase"/>
</dbReference>
<dbReference type="InterPro" id="IPR013112">
    <property type="entry name" value="FAD-bd_8"/>
</dbReference>
<proteinExistence type="inferred from homology"/>
<evidence type="ECO:0000256" key="3">
    <source>
        <dbReference type="ARBA" id="ARBA00012668"/>
    </source>
</evidence>
<accession>A0AAJ0FJE8</accession>
<comment type="subcellular location">
    <subcellularLocation>
        <location evidence="1">Cell membrane</location>
        <topology evidence="1">Multi-pass membrane protein</topology>
    </subcellularLocation>
</comment>
<dbReference type="SUPFAM" id="SSF63380">
    <property type="entry name" value="Riboflavin synthase domain-like"/>
    <property type="match status" value="1"/>
</dbReference>
<evidence type="ECO:0000256" key="10">
    <source>
        <dbReference type="ARBA" id="ARBA00023065"/>
    </source>
</evidence>
<dbReference type="Pfam" id="PF08022">
    <property type="entry name" value="FAD_binding_8"/>
    <property type="match status" value="1"/>
</dbReference>
<evidence type="ECO:0000313" key="16">
    <source>
        <dbReference type="EMBL" id="KAK1763050.1"/>
    </source>
</evidence>
<dbReference type="InterPro" id="IPR013130">
    <property type="entry name" value="Fe3_Rdtase_TM_dom"/>
</dbReference>
<evidence type="ECO:0000256" key="5">
    <source>
        <dbReference type="ARBA" id="ARBA00022475"/>
    </source>
</evidence>
<dbReference type="PANTHER" id="PTHR32361:SF9">
    <property type="entry name" value="FERRIC REDUCTASE TRANSMEMBRANE COMPONENT 3-RELATED"/>
    <property type="match status" value="1"/>
</dbReference>
<dbReference type="GeneID" id="85313447"/>
<keyword evidence="10" id="KW-0406">Ion transport</keyword>
<dbReference type="GO" id="GO:0015677">
    <property type="term" value="P:copper ion import"/>
    <property type="evidence" value="ECO:0007669"/>
    <property type="project" value="TreeGrafter"/>
</dbReference>
<keyword evidence="5" id="KW-1003">Cell membrane</keyword>
<dbReference type="Pfam" id="PF01794">
    <property type="entry name" value="Ferric_reduct"/>
    <property type="match status" value="1"/>
</dbReference>